<comment type="caution">
    <text evidence="6">The sequence shown here is derived from an EMBL/GenBank/DDBJ whole genome shotgun (WGS) entry which is preliminary data.</text>
</comment>
<dbReference type="InterPro" id="IPR050319">
    <property type="entry name" value="ABC_transp_ATP-bind"/>
</dbReference>
<dbReference type="Gene3D" id="3.40.50.300">
    <property type="entry name" value="P-loop containing nucleotide triphosphate hydrolases"/>
    <property type="match status" value="1"/>
</dbReference>
<dbReference type="FunFam" id="3.40.50.300:FF:000016">
    <property type="entry name" value="Oligopeptide ABC transporter ATP-binding component"/>
    <property type="match status" value="1"/>
</dbReference>
<dbReference type="RefSeq" id="WP_188689573.1">
    <property type="nucleotide sequence ID" value="NZ_BMIR01000002.1"/>
</dbReference>
<keyword evidence="2" id="KW-0813">Transport</keyword>
<dbReference type="GO" id="GO:0015833">
    <property type="term" value="P:peptide transport"/>
    <property type="evidence" value="ECO:0007669"/>
    <property type="project" value="InterPro"/>
</dbReference>
<dbReference type="SUPFAM" id="SSF52540">
    <property type="entry name" value="P-loop containing nucleoside triphosphate hydrolases"/>
    <property type="match status" value="1"/>
</dbReference>
<dbReference type="InterPro" id="IPR003593">
    <property type="entry name" value="AAA+_ATPase"/>
</dbReference>
<dbReference type="PANTHER" id="PTHR43776:SF7">
    <property type="entry name" value="D,D-DIPEPTIDE TRANSPORT ATP-BINDING PROTEIN DDPF-RELATED"/>
    <property type="match status" value="1"/>
</dbReference>
<evidence type="ECO:0000259" key="5">
    <source>
        <dbReference type="PROSITE" id="PS50893"/>
    </source>
</evidence>
<dbReference type="SMART" id="SM00382">
    <property type="entry name" value="AAA"/>
    <property type="match status" value="1"/>
</dbReference>
<gene>
    <name evidence="6" type="primary">ykfD</name>
    <name evidence="6" type="ORF">GCM10011391_08400</name>
</gene>
<dbReference type="GO" id="GO:0016887">
    <property type="term" value="F:ATP hydrolysis activity"/>
    <property type="evidence" value="ECO:0007669"/>
    <property type="project" value="InterPro"/>
</dbReference>
<dbReference type="NCBIfam" id="TIGR01727">
    <property type="entry name" value="oligo_HPY"/>
    <property type="match status" value="1"/>
</dbReference>
<sequence>MTRSDKLVEVKHLKKYFDMGKGKQLKAVDDVSFHILRGETFGLVGESGCGKSTTGRTMMRLYQRTAGQVLLDGEDVHQLGKKERLRLTKRSQMIFQDPYASLNPRSTIAEILSEPMDVHSLYEGTKRKARIHELLDIVGLSPDHANRYPHEFSGGQRQRIGIARALSVDPEFIIADEPISALDVSVQAQVVNLMKALQKERELTYLFIAHDLSMVKHISDRIGVMYLGHLVELTSSKELYRTPLHPYTQALLSAIPIPDPEIEDKRERIILKGEIPSPVDPPSGCVFRTRCPAAIEICAQHKPEWKEIDDHHYVACHLLNKEKPMRKEKAMAVHIGGHDND</sequence>
<keyword evidence="4 6" id="KW-0067">ATP-binding</keyword>
<reference evidence="6" key="2">
    <citation type="submission" date="2020-09" db="EMBL/GenBank/DDBJ databases">
        <authorList>
            <person name="Sun Q."/>
            <person name="Zhou Y."/>
        </authorList>
    </citation>
    <scope>NUCLEOTIDE SEQUENCE</scope>
    <source>
        <strain evidence="6">CGMCC 1.15371</strain>
    </source>
</reference>
<protein>
    <submittedName>
        <fullName evidence="6">Putative oligopeptide transport ATP-binding protein YkfD</fullName>
    </submittedName>
</protein>
<dbReference type="InterPro" id="IPR027417">
    <property type="entry name" value="P-loop_NTPase"/>
</dbReference>
<evidence type="ECO:0000313" key="7">
    <source>
        <dbReference type="Proteomes" id="UP000628775"/>
    </source>
</evidence>
<dbReference type="CDD" id="cd03257">
    <property type="entry name" value="ABC_NikE_OppD_transporters"/>
    <property type="match status" value="1"/>
</dbReference>
<reference evidence="6" key="1">
    <citation type="journal article" date="2014" name="Int. J. Syst. Evol. Microbiol.">
        <title>Complete genome sequence of Corynebacterium casei LMG S-19264T (=DSM 44701T), isolated from a smear-ripened cheese.</title>
        <authorList>
            <consortium name="US DOE Joint Genome Institute (JGI-PGF)"/>
            <person name="Walter F."/>
            <person name="Albersmeier A."/>
            <person name="Kalinowski J."/>
            <person name="Ruckert C."/>
        </authorList>
    </citation>
    <scope>NUCLEOTIDE SEQUENCE</scope>
    <source>
        <strain evidence="6">CGMCC 1.15371</strain>
    </source>
</reference>
<evidence type="ECO:0000256" key="3">
    <source>
        <dbReference type="ARBA" id="ARBA00022741"/>
    </source>
</evidence>
<dbReference type="GO" id="GO:0005524">
    <property type="term" value="F:ATP binding"/>
    <property type="evidence" value="ECO:0007669"/>
    <property type="project" value="UniProtKB-KW"/>
</dbReference>
<dbReference type="InterPro" id="IPR017871">
    <property type="entry name" value="ABC_transporter-like_CS"/>
</dbReference>
<dbReference type="InterPro" id="IPR003439">
    <property type="entry name" value="ABC_transporter-like_ATP-bd"/>
</dbReference>
<dbReference type="PROSITE" id="PS00211">
    <property type="entry name" value="ABC_TRANSPORTER_1"/>
    <property type="match status" value="1"/>
</dbReference>
<comment type="similarity">
    <text evidence="1">Belongs to the ABC transporter superfamily.</text>
</comment>
<evidence type="ECO:0000256" key="4">
    <source>
        <dbReference type="ARBA" id="ARBA00022840"/>
    </source>
</evidence>
<dbReference type="Proteomes" id="UP000628775">
    <property type="component" value="Unassembled WGS sequence"/>
</dbReference>
<keyword evidence="7" id="KW-1185">Reference proteome</keyword>
<evidence type="ECO:0000313" key="6">
    <source>
        <dbReference type="EMBL" id="GGE32074.1"/>
    </source>
</evidence>
<evidence type="ECO:0000256" key="1">
    <source>
        <dbReference type="ARBA" id="ARBA00005417"/>
    </source>
</evidence>
<dbReference type="AlphaFoldDB" id="A0A8J2YG23"/>
<name>A0A8J2YG23_9BACL</name>
<feature type="domain" description="ABC transporter" evidence="5">
    <location>
        <begin position="8"/>
        <end position="252"/>
    </location>
</feature>
<evidence type="ECO:0000256" key="2">
    <source>
        <dbReference type="ARBA" id="ARBA00022448"/>
    </source>
</evidence>
<dbReference type="PROSITE" id="PS50893">
    <property type="entry name" value="ABC_TRANSPORTER_2"/>
    <property type="match status" value="1"/>
</dbReference>
<dbReference type="InterPro" id="IPR013563">
    <property type="entry name" value="Oligopep_ABC_C"/>
</dbReference>
<dbReference type="Pfam" id="PF00005">
    <property type="entry name" value="ABC_tran"/>
    <property type="match status" value="1"/>
</dbReference>
<dbReference type="PANTHER" id="PTHR43776">
    <property type="entry name" value="TRANSPORT ATP-BINDING PROTEIN"/>
    <property type="match status" value="1"/>
</dbReference>
<keyword evidence="3" id="KW-0547">Nucleotide-binding</keyword>
<organism evidence="6 7">
    <name type="scientific">Pullulanibacillus camelliae</name>
    <dbReference type="NCBI Taxonomy" id="1707096"/>
    <lineage>
        <taxon>Bacteria</taxon>
        <taxon>Bacillati</taxon>
        <taxon>Bacillota</taxon>
        <taxon>Bacilli</taxon>
        <taxon>Bacillales</taxon>
        <taxon>Sporolactobacillaceae</taxon>
        <taxon>Pullulanibacillus</taxon>
    </lineage>
</organism>
<dbReference type="Pfam" id="PF08352">
    <property type="entry name" value="oligo_HPY"/>
    <property type="match status" value="1"/>
</dbReference>
<dbReference type="GO" id="GO:0055085">
    <property type="term" value="P:transmembrane transport"/>
    <property type="evidence" value="ECO:0007669"/>
    <property type="project" value="UniProtKB-ARBA"/>
</dbReference>
<proteinExistence type="inferred from homology"/>
<dbReference type="EMBL" id="BMIR01000002">
    <property type="protein sequence ID" value="GGE32074.1"/>
    <property type="molecule type" value="Genomic_DNA"/>
</dbReference>
<accession>A0A8J2YG23</accession>